<feature type="non-terminal residue" evidence="2">
    <location>
        <position position="1"/>
    </location>
</feature>
<evidence type="ECO:0000313" key="2">
    <source>
        <dbReference type="EMBL" id="GBM25015.1"/>
    </source>
</evidence>
<evidence type="ECO:0000313" key="1">
    <source>
        <dbReference type="EMBL" id="GBM24885.1"/>
    </source>
</evidence>
<evidence type="ECO:0000313" key="3">
    <source>
        <dbReference type="Proteomes" id="UP000499080"/>
    </source>
</evidence>
<proteinExistence type="predicted"/>
<sequence length="139" mass="16066">HTSKNGIERFVVSSRITVFEEERPNLLFHLSLALALGYGESLRGKTEIRDQMLEFFFGEKQDRERHGVEGGVVANPRVIGEFGRIQRPGLVTFLDFMLQLEVVDGRNAKQNKHRQMYEIILFPLLTTNLNISMSKRNIY</sequence>
<comment type="caution">
    <text evidence="2">The sequence shown here is derived from an EMBL/GenBank/DDBJ whole genome shotgun (WGS) entry which is preliminary data.</text>
</comment>
<name>A0A4Y2EB29_ARAVE</name>
<protein>
    <submittedName>
        <fullName evidence="2">Uncharacterized protein</fullName>
    </submittedName>
</protein>
<reference evidence="2 3" key="1">
    <citation type="journal article" date="2019" name="Sci. Rep.">
        <title>Orb-weaving spider Araneus ventricosus genome elucidates the spidroin gene catalogue.</title>
        <authorList>
            <person name="Kono N."/>
            <person name="Nakamura H."/>
            <person name="Ohtoshi R."/>
            <person name="Moran D.A.P."/>
            <person name="Shinohara A."/>
            <person name="Yoshida Y."/>
            <person name="Fujiwara M."/>
            <person name="Mori M."/>
            <person name="Tomita M."/>
            <person name="Arakawa K."/>
        </authorList>
    </citation>
    <scope>NUCLEOTIDE SEQUENCE [LARGE SCALE GENOMIC DNA]</scope>
</reference>
<dbReference type="EMBL" id="BGPR01169281">
    <property type="protein sequence ID" value="GBM25015.1"/>
    <property type="molecule type" value="Genomic_DNA"/>
</dbReference>
<dbReference type="EMBL" id="BGPR01169243">
    <property type="protein sequence ID" value="GBM24885.1"/>
    <property type="molecule type" value="Genomic_DNA"/>
</dbReference>
<accession>A0A4Y2EB29</accession>
<gene>
    <name evidence="2" type="ORF">AVEN_220343_1</name>
    <name evidence="1" type="ORF">AVEN_258884_1</name>
</gene>
<dbReference type="AlphaFoldDB" id="A0A4Y2EB29"/>
<dbReference type="Proteomes" id="UP000499080">
    <property type="component" value="Unassembled WGS sequence"/>
</dbReference>
<keyword evidence="3" id="KW-1185">Reference proteome</keyword>
<organism evidence="2 3">
    <name type="scientific">Araneus ventricosus</name>
    <name type="common">Orbweaver spider</name>
    <name type="synonym">Epeira ventricosa</name>
    <dbReference type="NCBI Taxonomy" id="182803"/>
    <lineage>
        <taxon>Eukaryota</taxon>
        <taxon>Metazoa</taxon>
        <taxon>Ecdysozoa</taxon>
        <taxon>Arthropoda</taxon>
        <taxon>Chelicerata</taxon>
        <taxon>Arachnida</taxon>
        <taxon>Araneae</taxon>
        <taxon>Araneomorphae</taxon>
        <taxon>Entelegynae</taxon>
        <taxon>Araneoidea</taxon>
        <taxon>Araneidae</taxon>
        <taxon>Araneus</taxon>
    </lineage>
</organism>